<accession>A0ABY4DTV3</accession>
<sequence>MIAAQGIAHAEEGKFTFSDPRAYIGTTRTITLRWEPLEISDMAFDDFERHPLGTIKTVRQKYIYGSDELAGGFSYYWYPHAGGGY</sequence>
<evidence type="ECO:0000313" key="2">
    <source>
        <dbReference type="Proteomes" id="UP000829817"/>
    </source>
</evidence>
<dbReference type="RefSeq" id="WP_244785116.1">
    <property type="nucleotide sequence ID" value="NZ_CP091508.1"/>
</dbReference>
<evidence type="ECO:0000313" key="1">
    <source>
        <dbReference type="EMBL" id="UOO81853.1"/>
    </source>
</evidence>
<proteinExistence type="predicted"/>
<reference evidence="1 2" key="1">
    <citation type="journal article" date="2022" name="Res Sq">
        <title>Evolution of multicellular longitudinally dividing oral cavity symbionts (Neisseriaceae).</title>
        <authorList>
            <person name="Nyongesa S."/>
            <person name="Weber P."/>
            <person name="Bernet E."/>
            <person name="Pullido F."/>
            <person name="Nieckarz M."/>
            <person name="Delaby M."/>
            <person name="Nieves C."/>
            <person name="Viehboeck T."/>
            <person name="Krause N."/>
            <person name="Rivera-Millot A."/>
            <person name="Nakamura A."/>
            <person name="Vischer N."/>
            <person name="VanNieuwenhze M."/>
            <person name="Brun Y."/>
            <person name="Cava F."/>
            <person name="Bulgheresi S."/>
            <person name="Veyrier F."/>
        </authorList>
    </citation>
    <scope>NUCLEOTIDE SEQUENCE [LARGE SCALE GENOMIC DNA]</scope>
    <source>
        <strain evidence="1 2">CCUG 63373m</strain>
    </source>
</reference>
<gene>
    <name evidence="1" type="ORF">LVJ83_13260</name>
</gene>
<organism evidence="1 2">
    <name type="scientific">Uruburuella testudinis</name>
    <dbReference type="NCBI Taxonomy" id="1282863"/>
    <lineage>
        <taxon>Bacteria</taxon>
        <taxon>Pseudomonadati</taxon>
        <taxon>Pseudomonadota</taxon>
        <taxon>Betaproteobacteria</taxon>
        <taxon>Neisseriales</taxon>
        <taxon>Neisseriaceae</taxon>
        <taxon>Uruburuella</taxon>
    </lineage>
</organism>
<protein>
    <submittedName>
        <fullName evidence="1">Uncharacterized protein</fullName>
    </submittedName>
</protein>
<keyword evidence="2" id="KW-1185">Reference proteome</keyword>
<dbReference type="Proteomes" id="UP000829817">
    <property type="component" value="Chromosome"/>
</dbReference>
<name>A0ABY4DTV3_9NEIS</name>
<dbReference type="EMBL" id="CP091508">
    <property type="protein sequence ID" value="UOO81853.1"/>
    <property type="molecule type" value="Genomic_DNA"/>
</dbReference>